<dbReference type="KEGG" id="vg:29123326"/>
<dbReference type="GeneID" id="29123326"/>
<feature type="active site" evidence="4">
    <location>
        <position position="75"/>
    </location>
</feature>
<name>A0A142KB20_9CAUD</name>
<reference evidence="6" key="1">
    <citation type="submission" date="2016-03" db="EMBL/GenBank/DDBJ databases">
        <authorList>
            <person name="Ploux O."/>
        </authorList>
    </citation>
    <scope>NUCLEOTIDE SEQUENCE [LARGE SCALE GENOMIC DNA]</scope>
</reference>
<proteinExistence type="inferred from homology"/>
<protein>
    <submittedName>
        <fullName evidence="5">DNA methyltransferase</fullName>
    </submittedName>
</protein>
<dbReference type="InterPro" id="IPR029063">
    <property type="entry name" value="SAM-dependent_MTases_sf"/>
</dbReference>
<dbReference type="OrthoDB" id="1413at10239"/>
<dbReference type="InterPro" id="IPR050750">
    <property type="entry name" value="C5-MTase"/>
</dbReference>
<evidence type="ECO:0000313" key="5">
    <source>
        <dbReference type="EMBL" id="AMS03303.1"/>
    </source>
</evidence>
<dbReference type="EMBL" id="KU963256">
    <property type="protein sequence ID" value="AMS03303.1"/>
    <property type="molecule type" value="Genomic_DNA"/>
</dbReference>
<dbReference type="InterPro" id="IPR001525">
    <property type="entry name" value="C5_MeTfrase"/>
</dbReference>
<keyword evidence="2 4" id="KW-0808">Transferase</keyword>
<dbReference type="Pfam" id="PF00145">
    <property type="entry name" value="DNA_methylase"/>
    <property type="match status" value="2"/>
</dbReference>
<dbReference type="SUPFAM" id="SSF53335">
    <property type="entry name" value="S-adenosyl-L-methionine-dependent methyltransferases"/>
    <property type="match status" value="1"/>
</dbReference>
<dbReference type="GO" id="GO:0008168">
    <property type="term" value="F:methyltransferase activity"/>
    <property type="evidence" value="ECO:0007669"/>
    <property type="project" value="UniProtKB-KW"/>
</dbReference>
<keyword evidence="1 4" id="KW-0489">Methyltransferase</keyword>
<evidence type="ECO:0000313" key="6">
    <source>
        <dbReference type="Proteomes" id="UP000201844"/>
    </source>
</evidence>
<evidence type="ECO:0000256" key="3">
    <source>
        <dbReference type="ARBA" id="ARBA00022691"/>
    </source>
</evidence>
<dbReference type="Gene3D" id="3.90.120.10">
    <property type="entry name" value="DNA Methylase, subunit A, domain 2"/>
    <property type="match status" value="1"/>
</dbReference>
<evidence type="ECO:0000256" key="1">
    <source>
        <dbReference type="ARBA" id="ARBA00022603"/>
    </source>
</evidence>
<keyword evidence="6" id="KW-1185">Reference proteome</keyword>
<dbReference type="PANTHER" id="PTHR46098:SF1">
    <property type="entry name" value="TRNA (CYTOSINE(38)-C(5))-METHYLTRANSFERASE"/>
    <property type="match status" value="1"/>
</dbReference>
<gene>
    <name evidence="5" type="primary">60</name>
    <name evidence="5" type="ORF">SEA_LUCKY10_60</name>
</gene>
<comment type="similarity">
    <text evidence="4">Belongs to the class I-like SAM-binding methyltransferase superfamily. C5-methyltransferase family.</text>
</comment>
<dbReference type="GO" id="GO:0032259">
    <property type="term" value="P:methylation"/>
    <property type="evidence" value="ECO:0007669"/>
    <property type="project" value="UniProtKB-KW"/>
</dbReference>
<dbReference type="PANTHER" id="PTHR46098">
    <property type="entry name" value="TRNA (CYTOSINE(38)-C(5))-METHYLTRANSFERASE"/>
    <property type="match status" value="1"/>
</dbReference>
<dbReference type="Gene3D" id="3.40.50.150">
    <property type="entry name" value="Vaccinia Virus protein VP39"/>
    <property type="match status" value="1"/>
</dbReference>
<evidence type="ECO:0000256" key="4">
    <source>
        <dbReference type="PROSITE-ProRule" id="PRU01016"/>
    </source>
</evidence>
<dbReference type="RefSeq" id="YP_009304319.1">
    <property type="nucleotide sequence ID" value="NC_031267.1"/>
</dbReference>
<dbReference type="PROSITE" id="PS51679">
    <property type="entry name" value="SAM_MT_C5"/>
    <property type="match status" value="1"/>
</dbReference>
<keyword evidence="3 4" id="KW-0949">S-adenosyl-L-methionine</keyword>
<organism evidence="5 6">
    <name type="scientific">Gordonia phage Lucky10</name>
    <dbReference type="NCBI Taxonomy" id="1821557"/>
    <lineage>
        <taxon>Viruses</taxon>
        <taxon>Duplodnaviria</taxon>
        <taxon>Heunggongvirae</taxon>
        <taxon>Uroviricota</taxon>
        <taxon>Caudoviricetes</taxon>
        <taxon>Luckytenvirus</taxon>
        <taxon>Luckytenvirus lucky10</taxon>
    </lineage>
</organism>
<sequence length="477" mass="52181">MTLTLADFFCGAGGSSTGAMQVPGITVAVAANHWDLAIDTHSANHPDTEHICADISQYEPRLFPRTNIAWLSPSCTKHSIAQGKRQADKQPDLFGETLPDAAAERSRATMWDVVRFAEYHAYEAVIVENVVEVTAWPPYQAWLAAMDSLGYQHQVLMLNSMHAHAYGTGAPQSRDRFYAVFWRRGNPKPDLERIIRPDAICDTCGPVKAMQAWKRPGNTIGKYRSQYVYRCPSVTCRNSIVEPMFRPAADIIDWTLEGTRIGDRGRPLADKTMARIQAGIDRYWAPLLVPVEGRDGKQAQPVQAPSRTMTTRSETGLAFMAELRGGSCDARAVAEPLSTVAASGNHHGLVTTYYGRGGTVTTGDALPTCTTVERHALIMRNNEGAAEMSTPVTEPTRTITTTGHQSLLDSPTPTVDIQDVRFRMLEPREIAAAMDFPGGYVIRGTRREQVRQSGNAVTPPAARDLVSVVAESLQAAS</sequence>
<evidence type="ECO:0000256" key="2">
    <source>
        <dbReference type="ARBA" id="ARBA00022679"/>
    </source>
</evidence>
<dbReference type="Proteomes" id="UP000201844">
    <property type="component" value="Segment"/>
</dbReference>
<accession>A0A142KB20</accession>